<keyword evidence="6" id="KW-1185">Reference proteome</keyword>
<name>A0ABD1LU56_9FABA</name>
<evidence type="ECO:0000256" key="1">
    <source>
        <dbReference type="ARBA" id="ARBA00004167"/>
    </source>
</evidence>
<protein>
    <recommendedName>
        <fullName evidence="4">Wall-associated receptor kinase galacturonan-binding domain-containing protein</fullName>
    </recommendedName>
</protein>
<gene>
    <name evidence="5" type="ORF">Fmac_020465</name>
</gene>
<comment type="caution">
    <text evidence="5">The sequence shown here is derived from an EMBL/GenBank/DDBJ whole genome shotgun (WGS) entry which is preliminary data.</text>
</comment>
<dbReference type="Proteomes" id="UP001603857">
    <property type="component" value="Unassembled WGS sequence"/>
</dbReference>
<proteinExistence type="predicted"/>
<dbReference type="EMBL" id="JBGMDY010000007">
    <property type="protein sequence ID" value="KAL2327038.1"/>
    <property type="molecule type" value="Genomic_DNA"/>
</dbReference>
<dbReference type="PANTHER" id="PTHR33138">
    <property type="entry name" value="OS01G0690200 PROTEIN"/>
    <property type="match status" value="1"/>
</dbReference>
<evidence type="ECO:0000313" key="5">
    <source>
        <dbReference type="EMBL" id="KAL2327038.1"/>
    </source>
</evidence>
<dbReference type="Pfam" id="PF13947">
    <property type="entry name" value="GUB_WAK_bind"/>
    <property type="match status" value="1"/>
</dbReference>
<feature type="domain" description="Wall-associated receptor kinase galacturonan-binding" evidence="4">
    <location>
        <begin position="34"/>
        <end position="97"/>
    </location>
</feature>
<dbReference type="GO" id="GO:0016020">
    <property type="term" value="C:membrane"/>
    <property type="evidence" value="ECO:0007669"/>
    <property type="project" value="UniProtKB-SubCell"/>
</dbReference>
<dbReference type="PANTHER" id="PTHR33138:SF30">
    <property type="entry name" value="LEAF RUST 10 DISEASE-RESISTANCE LOCUS RECEPTOR-LIKE PROTEIN KINASE-LIKE 2.7"/>
    <property type="match status" value="1"/>
</dbReference>
<dbReference type="AlphaFoldDB" id="A0ABD1LU56"/>
<comment type="subcellular location">
    <subcellularLocation>
        <location evidence="1">Membrane</location>
        <topology evidence="1">Single-pass membrane protein</topology>
    </subcellularLocation>
</comment>
<dbReference type="InterPro" id="IPR025287">
    <property type="entry name" value="WAK_GUB"/>
</dbReference>
<accession>A0ABD1LU56</accession>
<organism evidence="5 6">
    <name type="scientific">Flemingia macrophylla</name>
    <dbReference type="NCBI Taxonomy" id="520843"/>
    <lineage>
        <taxon>Eukaryota</taxon>
        <taxon>Viridiplantae</taxon>
        <taxon>Streptophyta</taxon>
        <taxon>Embryophyta</taxon>
        <taxon>Tracheophyta</taxon>
        <taxon>Spermatophyta</taxon>
        <taxon>Magnoliopsida</taxon>
        <taxon>eudicotyledons</taxon>
        <taxon>Gunneridae</taxon>
        <taxon>Pentapetalae</taxon>
        <taxon>rosids</taxon>
        <taxon>fabids</taxon>
        <taxon>Fabales</taxon>
        <taxon>Fabaceae</taxon>
        <taxon>Papilionoideae</taxon>
        <taxon>50 kb inversion clade</taxon>
        <taxon>NPAAA clade</taxon>
        <taxon>indigoferoid/millettioid clade</taxon>
        <taxon>Phaseoleae</taxon>
        <taxon>Flemingia</taxon>
    </lineage>
</organism>
<feature type="chain" id="PRO_5044822590" description="Wall-associated receptor kinase galacturonan-binding domain-containing protein" evidence="3">
    <location>
        <begin position="29"/>
        <end position="283"/>
    </location>
</feature>
<evidence type="ECO:0000256" key="3">
    <source>
        <dbReference type="SAM" id="SignalP"/>
    </source>
</evidence>
<reference evidence="5 6" key="1">
    <citation type="submission" date="2024-08" db="EMBL/GenBank/DDBJ databases">
        <title>Insights into the chromosomal genome structure of Flemingia macrophylla.</title>
        <authorList>
            <person name="Ding Y."/>
            <person name="Zhao Y."/>
            <person name="Bi W."/>
            <person name="Wu M."/>
            <person name="Zhao G."/>
            <person name="Gong Y."/>
            <person name="Li W."/>
            <person name="Zhang P."/>
        </authorList>
    </citation>
    <scope>NUCLEOTIDE SEQUENCE [LARGE SCALE GENOMIC DNA]</scope>
    <source>
        <strain evidence="5">DYQJB</strain>
        <tissue evidence="5">Leaf</tissue>
    </source>
</reference>
<evidence type="ECO:0000256" key="2">
    <source>
        <dbReference type="ARBA" id="ARBA00022729"/>
    </source>
</evidence>
<keyword evidence="2 3" id="KW-0732">Signal</keyword>
<evidence type="ECO:0000313" key="6">
    <source>
        <dbReference type="Proteomes" id="UP001603857"/>
    </source>
</evidence>
<feature type="signal peptide" evidence="3">
    <location>
        <begin position="1"/>
        <end position="28"/>
    </location>
</feature>
<evidence type="ECO:0000259" key="4">
    <source>
        <dbReference type="Pfam" id="PF13947"/>
    </source>
</evidence>
<sequence length="283" mass="32025">MVPLASHFRYAVSMVVIIFVLLKQTCSAKHHPSCPSSSCGKIRNISYPFRLKGDPGGCGLQRYELECLNNVTVLTLSAGKYHVQEIDYKRYQFRVTDSGVVEDTPCYFPRYFLFKRNLSDSSDVYTNINIAFLNCSNPVTDDPRYVRVDTAPCNSGGGGYVYAVQQYHEFDLRLSDIKVGCRLKVVTLTNVTENLKASYADVRKSLSHGFLLSWLFPVVCREQCGKGVECYLNETTEQVQCVPHHFCTYLGHLPTKCGLLPRINVYIRSKFAFPSLFLLSYAL</sequence>